<dbReference type="EMBL" id="FRBK01000011">
    <property type="protein sequence ID" value="SHM50772.1"/>
    <property type="molecule type" value="Genomic_DNA"/>
</dbReference>
<evidence type="ECO:0000256" key="1">
    <source>
        <dbReference type="ARBA" id="ARBA00004651"/>
    </source>
</evidence>
<feature type="transmembrane region" description="Helical" evidence="8">
    <location>
        <begin position="430"/>
        <end position="448"/>
    </location>
</feature>
<reference evidence="11" key="1">
    <citation type="submission" date="2016-11" db="EMBL/GenBank/DDBJ databases">
        <authorList>
            <person name="Jaros S."/>
            <person name="Januszkiewicz K."/>
            <person name="Wedrychowicz H."/>
        </authorList>
    </citation>
    <scope>NUCLEOTIDE SEQUENCE [LARGE SCALE GENOMIC DNA]</scope>
    <source>
        <strain evidence="11">CGMCC 4.3555</strain>
    </source>
</reference>
<feature type="transmembrane region" description="Helical" evidence="8">
    <location>
        <begin position="356"/>
        <end position="381"/>
    </location>
</feature>
<name>A0A9X8QVU1_9ACTN</name>
<evidence type="ECO:0000313" key="11">
    <source>
        <dbReference type="Proteomes" id="UP000184388"/>
    </source>
</evidence>
<protein>
    <submittedName>
        <fullName evidence="10">Drug resistance transporter, EmrB/QacA subfamily</fullName>
    </submittedName>
</protein>
<organism evidence="10 11">
    <name type="scientific">Streptomyces yunnanensis</name>
    <dbReference type="NCBI Taxonomy" id="156453"/>
    <lineage>
        <taxon>Bacteria</taxon>
        <taxon>Bacillati</taxon>
        <taxon>Actinomycetota</taxon>
        <taxon>Actinomycetes</taxon>
        <taxon>Kitasatosporales</taxon>
        <taxon>Streptomycetaceae</taxon>
        <taxon>Streptomyces</taxon>
    </lineage>
</organism>
<dbReference type="PANTHER" id="PTHR42718:SF9">
    <property type="entry name" value="MAJOR FACILITATOR SUPERFAMILY MULTIDRUG TRANSPORTER MFSC"/>
    <property type="match status" value="1"/>
</dbReference>
<feature type="transmembrane region" description="Helical" evidence="8">
    <location>
        <begin position="224"/>
        <end position="242"/>
    </location>
</feature>
<dbReference type="PROSITE" id="PS50850">
    <property type="entry name" value="MFS"/>
    <property type="match status" value="1"/>
</dbReference>
<dbReference type="AlphaFoldDB" id="A0A9X8QVU1"/>
<dbReference type="SUPFAM" id="SSF103473">
    <property type="entry name" value="MFS general substrate transporter"/>
    <property type="match status" value="1"/>
</dbReference>
<dbReference type="Pfam" id="PF07690">
    <property type="entry name" value="MFS_1"/>
    <property type="match status" value="1"/>
</dbReference>
<comment type="caution">
    <text evidence="10">The sequence shown here is derived from an EMBL/GenBank/DDBJ whole genome shotgun (WGS) entry which is preliminary data.</text>
</comment>
<dbReference type="Proteomes" id="UP000184388">
    <property type="component" value="Unassembled WGS sequence"/>
</dbReference>
<keyword evidence="5 8" id="KW-0472">Membrane</keyword>
<keyword evidence="2" id="KW-0813">Transport</keyword>
<feature type="transmembrane region" description="Helical" evidence="8">
    <location>
        <begin position="71"/>
        <end position="92"/>
    </location>
</feature>
<dbReference type="Gene3D" id="1.20.1720.10">
    <property type="entry name" value="Multidrug resistance protein D"/>
    <property type="match status" value="1"/>
</dbReference>
<evidence type="ECO:0000256" key="8">
    <source>
        <dbReference type="SAM" id="Phobius"/>
    </source>
</evidence>
<feature type="transmembrane region" description="Helical" evidence="8">
    <location>
        <begin position="487"/>
        <end position="506"/>
    </location>
</feature>
<keyword evidence="3 8" id="KW-0812">Transmembrane</keyword>
<evidence type="ECO:0000256" key="5">
    <source>
        <dbReference type="ARBA" id="ARBA00023136"/>
    </source>
</evidence>
<keyword evidence="4 8" id="KW-1133">Transmembrane helix</keyword>
<feature type="transmembrane region" description="Helical" evidence="8">
    <location>
        <begin position="285"/>
        <end position="310"/>
    </location>
</feature>
<evidence type="ECO:0000256" key="6">
    <source>
        <dbReference type="ARBA" id="ARBA00023251"/>
    </source>
</evidence>
<dbReference type="CDD" id="cd17321">
    <property type="entry name" value="MFS_MMR_MDR_like"/>
    <property type="match status" value="1"/>
</dbReference>
<dbReference type="InterPro" id="IPR020846">
    <property type="entry name" value="MFS_dom"/>
</dbReference>
<evidence type="ECO:0000256" key="2">
    <source>
        <dbReference type="ARBA" id="ARBA00022448"/>
    </source>
</evidence>
<feature type="region of interest" description="Disordered" evidence="7">
    <location>
        <begin position="1"/>
        <end position="32"/>
    </location>
</feature>
<dbReference type="GO" id="GO:0046677">
    <property type="term" value="P:response to antibiotic"/>
    <property type="evidence" value="ECO:0007669"/>
    <property type="project" value="UniProtKB-KW"/>
</dbReference>
<accession>A0A9X8QVU1</accession>
<proteinExistence type="predicted"/>
<keyword evidence="6" id="KW-0046">Antibiotic resistance</keyword>
<feature type="transmembrane region" description="Helical" evidence="8">
    <location>
        <begin position="248"/>
        <end position="273"/>
    </location>
</feature>
<evidence type="ECO:0000313" key="10">
    <source>
        <dbReference type="EMBL" id="SHM50772.1"/>
    </source>
</evidence>
<dbReference type="InterPro" id="IPR011701">
    <property type="entry name" value="MFS"/>
</dbReference>
<feature type="transmembrane region" description="Helical" evidence="8">
    <location>
        <begin position="104"/>
        <end position="123"/>
    </location>
</feature>
<gene>
    <name evidence="10" type="ORF">SAMN05216268_111242</name>
</gene>
<dbReference type="Gene3D" id="1.20.1250.20">
    <property type="entry name" value="MFS general substrate transporter like domains"/>
    <property type="match status" value="1"/>
</dbReference>
<evidence type="ECO:0000259" key="9">
    <source>
        <dbReference type="PROSITE" id="PS50850"/>
    </source>
</evidence>
<feature type="transmembrane region" description="Helical" evidence="8">
    <location>
        <begin position="187"/>
        <end position="212"/>
    </location>
</feature>
<dbReference type="PANTHER" id="PTHR42718">
    <property type="entry name" value="MAJOR FACILITATOR SUPERFAMILY MULTIDRUG TRANSPORTER MFSC"/>
    <property type="match status" value="1"/>
</dbReference>
<dbReference type="GO" id="GO:0022857">
    <property type="term" value="F:transmembrane transporter activity"/>
    <property type="evidence" value="ECO:0007669"/>
    <property type="project" value="InterPro"/>
</dbReference>
<feature type="domain" description="Major facilitator superfamily (MFS) profile" evidence="9">
    <location>
        <begin position="28"/>
        <end position="511"/>
    </location>
</feature>
<evidence type="ECO:0000256" key="7">
    <source>
        <dbReference type="SAM" id="MobiDB-lite"/>
    </source>
</evidence>
<feature type="transmembrane region" description="Helical" evidence="8">
    <location>
        <begin position="387"/>
        <end position="409"/>
    </location>
</feature>
<comment type="subcellular location">
    <subcellularLocation>
        <location evidence="1">Cell membrane</location>
        <topology evidence="1">Multi-pass membrane protein</topology>
    </subcellularLocation>
</comment>
<evidence type="ECO:0000256" key="3">
    <source>
        <dbReference type="ARBA" id="ARBA00022692"/>
    </source>
</evidence>
<feature type="transmembrane region" description="Helical" evidence="8">
    <location>
        <begin position="40"/>
        <end position="59"/>
    </location>
</feature>
<feature type="transmembrane region" description="Helical" evidence="8">
    <location>
        <begin position="129"/>
        <end position="151"/>
    </location>
</feature>
<sequence>MTVHSAARPPAGNDPARGRRPSPGTGGSPGPAVRGAIPRLMNAAVIAIQAMVSGVNLAVPQLSGSGLHPSATQLVWIVDIHLLVFAGLLVPAGALGDRLGRKPVLIAGLAVFGAGCLGCALAPDVPVLLVGRAVTGLGAALVMPATLALSLAVTPPGERGRAVGAWSGATGLGGMLGNLLAGSTLQFFSWPVFFALFVPVAALLAGLACRWAPATERHAGRSDVPGTVLLVGALTAMLFGLIEGRELGWASASVLAAFAAAAAFGALFVVHCLSADHPLIDLRLLAEPAVGAGVLGVAGAFVGMFGLFFLNAQYLHYAKGFSAIETGLAILPQGLCMKVVSPHSARLAGRWGSRRVVATGMALVVAGLVLLSLATSATPYWRYAIDLLIMATGMGLATPPLSSGIVAALPRTQSGLGSALNSAAREIGSALGIAVVGTVVTARFLAHLPPAVAASAHSTSDAMTAAGHLGSAGHAAATRAFTDAMGAGYRALAVLVAVIALTVLVWRRDAERPGVPDSRRAAA</sequence>
<dbReference type="InterPro" id="IPR036259">
    <property type="entry name" value="MFS_trans_sf"/>
</dbReference>
<evidence type="ECO:0000256" key="4">
    <source>
        <dbReference type="ARBA" id="ARBA00022989"/>
    </source>
</evidence>
<dbReference type="GO" id="GO:0005886">
    <property type="term" value="C:plasma membrane"/>
    <property type="evidence" value="ECO:0007669"/>
    <property type="project" value="UniProtKB-SubCell"/>
</dbReference>